<feature type="compositionally biased region" description="Low complexity" evidence="1">
    <location>
        <begin position="39"/>
        <end position="66"/>
    </location>
</feature>
<feature type="region of interest" description="Disordered" evidence="1">
    <location>
        <begin position="39"/>
        <end position="75"/>
    </location>
</feature>
<evidence type="ECO:0000256" key="1">
    <source>
        <dbReference type="SAM" id="MobiDB-lite"/>
    </source>
</evidence>
<name>A0A6G1I3T4_9PEZI</name>
<dbReference type="AlphaFoldDB" id="A0A6G1I3T4"/>
<evidence type="ECO:0000313" key="2">
    <source>
        <dbReference type="EMBL" id="KAF2402963.1"/>
    </source>
</evidence>
<dbReference type="EMBL" id="ML996690">
    <property type="protein sequence ID" value="KAF2402963.1"/>
    <property type="molecule type" value="Genomic_DNA"/>
</dbReference>
<proteinExistence type="predicted"/>
<dbReference type="OrthoDB" id="3494771at2759"/>
<feature type="region of interest" description="Disordered" evidence="1">
    <location>
        <begin position="1"/>
        <end position="20"/>
    </location>
</feature>
<keyword evidence="3" id="KW-1185">Reference proteome</keyword>
<dbReference type="Proteomes" id="UP000799640">
    <property type="component" value="Unassembled WGS sequence"/>
</dbReference>
<protein>
    <submittedName>
        <fullName evidence="2">Uncharacterized protein</fullName>
    </submittedName>
</protein>
<sequence length="122" mass="12855">MSSPRTSTTSSPTLSQRFAAHHASTQAAYEAYYGAGLRSGTMTPRSTSSSSTSSASSTKAVDATAALPQTKDSSARKAWTALKQRAAEHHRSVNAAYGVYYGAGTRFGEERRGSHGSVTYRG</sequence>
<feature type="compositionally biased region" description="Low complexity" evidence="1">
    <location>
        <begin position="1"/>
        <end position="15"/>
    </location>
</feature>
<reference evidence="2" key="1">
    <citation type="journal article" date="2020" name="Stud. Mycol.">
        <title>101 Dothideomycetes genomes: a test case for predicting lifestyles and emergence of pathogens.</title>
        <authorList>
            <person name="Haridas S."/>
            <person name="Albert R."/>
            <person name="Binder M."/>
            <person name="Bloem J."/>
            <person name="Labutti K."/>
            <person name="Salamov A."/>
            <person name="Andreopoulos B."/>
            <person name="Baker S."/>
            <person name="Barry K."/>
            <person name="Bills G."/>
            <person name="Bluhm B."/>
            <person name="Cannon C."/>
            <person name="Castanera R."/>
            <person name="Culley D."/>
            <person name="Daum C."/>
            <person name="Ezra D."/>
            <person name="Gonzalez J."/>
            <person name="Henrissat B."/>
            <person name="Kuo A."/>
            <person name="Liang C."/>
            <person name="Lipzen A."/>
            <person name="Lutzoni F."/>
            <person name="Magnuson J."/>
            <person name="Mondo S."/>
            <person name="Nolan M."/>
            <person name="Ohm R."/>
            <person name="Pangilinan J."/>
            <person name="Park H.-J."/>
            <person name="Ramirez L."/>
            <person name="Alfaro M."/>
            <person name="Sun H."/>
            <person name="Tritt A."/>
            <person name="Yoshinaga Y."/>
            <person name="Zwiers L.-H."/>
            <person name="Turgeon B."/>
            <person name="Goodwin S."/>
            <person name="Spatafora J."/>
            <person name="Crous P."/>
            <person name="Grigoriev I."/>
        </authorList>
    </citation>
    <scope>NUCLEOTIDE SEQUENCE</scope>
    <source>
        <strain evidence="2">CBS 262.69</strain>
    </source>
</reference>
<accession>A0A6G1I3T4</accession>
<evidence type="ECO:0000313" key="3">
    <source>
        <dbReference type="Proteomes" id="UP000799640"/>
    </source>
</evidence>
<gene>
    <name evidence="2" type="ORF">EJ06DRAFT_315811</name>
</gene>
<organism evidence="2 3">
    <name type="scientific">Trichodelitschia bisporula</name>
    <dbReference type="NCBI Taxonomy" id="703511"/>
    <lineage>
        <taxon>Eukaryota</taxon>
        <taxon>Fungi</taxon>
        <taxon>Dikarya</taxon>
        <taxon>Ascomycota</taxon>
        <taxon>Pezizomycotina</taxon>
        <taxon>Dothideomycetes</taxon>
        <taxon>Dothideomycetes incertae sedis</taxon>
        <taxon>Phaeotrichales</taxon>
        <taxon>Phaeotrichaceae</taxon>
        <taxon>Trichodelitschia</taxon>
    </lineage>
</organism>